<dbReference type="Pfam" id="PF00639">
    <property type="entry name" value="Rotamase"/>
    <property type="match status" value="2"/>
</dbReference>
<dbReference type="InterPro" id="IPR015391">
    <property type="entry name" value="SurA_N"/>
</dbReference>
<evidence type="ECO:0000313" key="10">
    <source>
        <dbReference type="Proteomes" id="UP000242502"/>
    </source>
</evidence>
<organism evidence="9 10">
    <name type="scientific">Candidatus Endobugula sertula</name>
    <name type="common">Bugula neritina bacterial symbiont</name>
    <dbReference type="NCBI Taxonomy" id="62101"/>
    <lineage>
        <taxon>Bacteria</taxon>
        <taxon>Pseudomonadati</taxon>
        <taxon>Pseudomonadota</taxon>
        <taxon>Gammaproteobacteria</taxon>
        <taxon>Cellvibrionales</taxon>
        <taxon>Cellvibrionaceae</taxon>
        <taxon>Candidatus Endobugula</taxon>
    </lineage>
</organism>
<dbReference type="GO" id="GO:0043165">
    <property type="term" value="P:Gram-negative-bacterium-type cell outer membrane assembly"/>
    <property type="evidence" value="ECO:0007669"/>
    <property type="project" value="InterPro"/>
</dbReference>
<evidence type="ECO:0000256" key="1">
    <source>
        <dbReference type="ARBA" id="ARBA00022729"/>
    </source>
</evidence>
<feature type="domain" description="PpiC" evidence="8">
    <location>
        <begin position="203"/>
        <end position="299"/>
    </location>
</feature>
<evidence type="ECO:0000256" key="4">
    <source>
        <dbReference type="ARBA" id="ARBA00023110"/>
    </source>
</evidence>
<dbReference type="EMBL" id="MDLC01000021">
    <property type="protein sequence ID" value="ODS23755.1"/>
    <property type="molecule type" value="Genomic_DNA"/>
</dbReference>
<dbReference type="EC" id="5.2.1.8" evidence="7"/>
<dbReference type="GO" id="GO:0051082">
    <property type="term" value="F:unfolded protein binding"/>
    <property type="evidence" value="ECO:0007669"/>
    <property type="project" value="UniProtKB-UniRule"/>
</dbReference>
<dbReference type="GO" id="GO:0050821">
    <property type="term" value="P:protein stabilization"/>
    <property type="evidence" value="ECO:0007669"/>
    <property type="project" value="InterPro"/>
</dbReference>
<dbReference type="Gene3D" id="1.10.4030.10">
    <property type="entry name" value="Porin chaperone SurA, peptide-binding domain"/>
    <property type="match status" value="1"/>
</dbReference>
<dbReference type="InterPro" id="IPR046357">
    <property type="entry name" value="PPIase_dom_sf"/>
</dbReference>
<gene>
    <name evidence="7" type="primary">surA</name>
    <name evidence="9" type="ORF">AB835_07170</name>
</gene>
<evidence type="ECO:0000256" key="3">
    <source>
        <dbReference type="ARBA" id="ARBA00022764"/>
    </source>
</evidence>
<comment type="caution">
    <text evidence="9">The sequence shown here is derived from an EMBL/GenBank/DDBJ whole genome shotgun (WGS) entry which is preliminary data.</text>
</comment>
<proteinExistence type="inferred from homology"/>
<keyword evidence="6 7" id="KW-0413">Isomerase</keyword>
<dbReference type="SUPFAM" id="SSF109998">
    <property type="entry name" value="Triger factor/SurA peptide-binding domain-like"/>
    <property type="match status" value="1"/>
</dbReference>
<dbReference type="GO" id="GO:0030288">
    <property type="term" value="C:outer membrane-bounded periplasmic space"/>
    <property type="evidence" value="ECO:0007669"/>
    <property type="project" value="InterPro"/>
</dbReference>
<comment type="domain">
    <text evidence="7">The PPIase activity resides only in the second parvulin domain. The N-terminal region and the C-terminal tail are necessary and sufficient for the chaperone activity of SurA. The PPIase activity is dispensable for SurA to function as a chaperone. The N-terminal region and the C-terminal tail are also required for porin recognition.</text>
</comment>
<comment type="function">
    <text evidence="7">Chaperone involved in the correct folding and assembly of outer membrane proteins. Recognizes specific patterns of aromatic residues and the orientation of their side chains, which are found more frequently in integral outer membrane proteins. May act in both early periplasmic and late outer membrane-associated steps of protein maturation.</text>
</comment>
<evidence type="ECO:0000256" key="5">
    <source>
        <dbReference type="ARBA" id="ARBA00023186"/>
    </source>
</evidence>
<dbReference type="PANTHER" id="PTHR47637:SF1">
    <property type="entry name" value="CHAPERONE SURA"/>
    <property type="match status" value="1"/>
</dbReference>
<protein>
    <recommendedName>
        <fullName evidence="7">Chaperone SurA</fullName>
    </recommendedName>
    <alternativeName>
        <fullName evidence="7">Peptidyl-prolyl cis-trans isomerase SurA</fullName>
        <shortName evidence="7">PPIase SurA</shortName>
        <ecNumber evidence="7">5.2.1.8</ecNumber>
    </alternativeName>
    <alternativeName>
        <fullName evidence="7">Rotamase SurA</fullName>
    </alternativeName>
</protein>
<dbReference type="PANTHER" id="PTHR47637">
    <property type="entry name" value="CHAPERONE SURA"/>
    <property type="match status" value="1"/>
</dbReference>
<dbReference type="STRING" id="62101.AB835_07170"/>
<evidence type="ECO:0000313" key="9">
    <source>
        <dbReference type="EMBL" id="ODS23755.1"/>
    </source>
</evidence>
<dbReference type="GO" id="GO:0003755">
    <property type="term" value="F:peptidyl-prolyl cis-trans isomerase activity"/>
    <property type="evidence" value="ECO:0007669"/>
    <property type="project" value="UniProtKB-UniRule"/>
</dbReference>
<dbReference type="SUPFAM" id="SSF54534">
    <property type="entry name" value="FKBP-like"/>
    <property type="match status" value="2"/>
</dbReference>
<name>A0A1D2QQ90_9GAMM</name>
<keyword evidence="1 7" id="KW-0732">Signal</keyword>
<comment type="catalytic activity">
    <reaction evidence="7">
        <text>[protein]-peptidylproline (omega=180) = [protein]-peptidylproline (omega=0)</text>
        <dbReference type="Rhea" id="RHEA:16237"/>
        <dbReference type="Rhea" id="RHEA-COMP:10747"/>
        <dbReference type="Rhea" id="RHEA-COMP:10748"/>
        <dbReference type="ChEBI" id="CHEBI:83833"/>
        <dbReference type="ChEBI" id="CHEBI:83834"/>
        <dbReference type="EC" id="5.2.1.8"/>
    </reaction>
</comment>
<dbReference type="InterPro" id="IPR027304">
    <property type="entry name" value="Trigger_fact/SurA_dom_sf"/>
</dbReference>
<evidence type="ECO:0000256" key="6">
    <source>
        <dbReference type="ARBA" id="ARBA00023235"/>
    </source>
</evidence>
<dbReference type="AlphaFoldDB" id="A0A1D2QQ90"/>
<dbReference type="Pfam" id="PF09312">
    <property type="entry name" value="SurA_N"/>
    <property type="match status" value="1"/>
</dbReference>
<accession>A0A1D2QQ90</accession>
<feature type="domain" description="PpiC" evidence="8">
    <location>
        <begin position="308"/>
        <end position="407"/>
    </location>
</feature>
<dbReference type="InterPro" id="IPR023034">
    <property type="entry name" value="PPIase_SurA"/>
</dbReference>
<evidence type="ECO:0000259" key="8">
    <source>
        <dbReference type="PROSITE" id="PS50198"/>
    </source>
</evidence>
<keyword evidence="4 7" id="KW-0697">Rotamase</keyword>
<keyword evidence="3 7" id="KW-0574">Periplasm</keyword>
<dbReference type="InterPro" id="IPR000297">
    <property type="entry name" value="PPIase_PpiC"/>
</dbReference>
<dbReference type="HAMAP" id="MF_01183">
    <property type="entry name" value="Chaperone_SurA"/>
    <property type="match status" value="1"/>
</dbReference>
<reference evidence="9 10" key="1">
    <citation type="journal article" date="2016" name="Appl. Environ. Microbiol.">
        <title>Lack of Overt Genome Reduction in the Bryostatin-Producing Bryozoan Symbiont "Candidatus Endobugula sertula".</title>
        <authorList>
            <person name="Miller I.J."/>
            <person name="Vanee N."/>
            <person name="Fong S.S."/>
            <person name="Lim-Fong G.E."/>
            <person name="Kwan J.C."/>
        </authorList>
    </citation>
    <scope>NUCLEOTIDE SEQUENCE [LARGE SCALE GENOMIC DNA]</scope>
    <source>
        <strain evidence="9">AB1-4</strain>
    </source>
</reference>
<dbReference type="InterPro" id="IPR050280">
    <property type="entry name" value="OMP_Chaperone_SurA"/>
</dbReference>
<keyword evidence="5 7" id="KW-0143">Chaperone</keyword>
<evidence type="ECO:0000256" key="2">
    <source>
        <dbReference type="ARBA" id="ARBA00022737"/>
    </source>
</evidence>
<dbReference type="GO" id="GO:0006457">
    <property type="term" value="P:protein folding"/>
    <property type="evidence" value="ECO:0007669"/>
    <property type="project" value="UniProtKB-UniRule"/>
</dbReference>
<dbReference type="Proteomes" id="UP000242502">
    <property type="component" value="Unassembled WGS sequence"/>
</dbReference>
<evidence type="ECO:0000256" key="7">
    <source>
        <dbReference type="HAMAP-Rule" id="MF_01183"/>
    </source>
</evidence>
<dbReference type="GO" id="GO:0042277">
    <property type="term" value="F:peptide binding"/>
    <property type="evidence" value="ECO:0007669"/>
    <property type="project" value="InterPro"/>
</dbReference>
<keyword evidence="2 7" id="KW-0677">Repeat</keyword>
<sequence length="452" mass="51709">MVTNIGKQHIVNFQHFLIKTYKMFNINTLIRSSCFKFIVFSLILLVSVQSHAYEKIDEIIAIVGDHVIFSSDLKRKINQIKVRLRAQGEPNDFNDKILGERVLDSLIAARLQLNLAEKNHIIATDTEIDTALVKTKRGLEARGVAFEEYLSSQELTLNGARKELEEELIIEKIQQGVINQRTSVTEREIDNFLDSKAGKEWLTPRFHLGHILLKGDNTKTVLAHAKRIYKALQESPHQFKKLAEQYSRGPSASKGGDLGMQKKSDLPELFIQKIQTLKVGDITQPFKSNAGVHILQLFNRQGAEPVFVKQYKVKHILVKPTELFSEQEVIDEINVLYQRLISGESFPTLAQEHTDDIASKLKGGDLGWSTLQQFVPEFAKTVEDTPIGTISKPFKSPFGWHILVVEDQRIEDVFESAKRNQVTKILQRQRFNDELQIWLQELRDNTYVDILI</sequence>
<dbReference type="Gene3D" id="3.10.50.40">
    <property type="match status" value="2"/>
</dbReference>
<dbReference type="PROSITE" id="PS50198">
    <property type="entry name" value="PPIC_PPIASE_2"/>
    <property type="match status" value="2"/>
</dbReference>
<comment type="subcellular location">
    <subcellularLocation>
        <location evidence="7">Periplasm</location>
    </subcellularLocation>
    <text evidence="7">Is capable of associating with the outer membrane.</text>
</comment>